<protein>
    <submittedName>
        <fullName evidence="1">Uncharacterized protein</fullName>
    </submittedName>
</protein>
<keyword evidence="2" id="KW-1185">Reference proteome</keyword>
<dbReference type="GeneID" id="75528834"/>
<evidence type="ECO:0000313" key="2">
    <source>
        <dbReference type="Proteomes" id="UP001183127"/>
    </source>
</evidence>
<accession>A0ABY9QRF1</accession>
<dbReference type="Proteomes" id="UP001183127">
    <property type="component" value="Chromosome"/>
</dbReference>
<reference evidence="1 2" key="1">
    <citation type="submission" date="2023-08" db="EMBL/GenBank/DDBJ databases">
        <title>Complete Genome Sequence of Pseudomonas entomophila TVIN A01.</title>
        <authorList>
            <person name="Shelke T."/>
            <person name="Mahar N.S."/>
            <person name="Gupta I."/>
            <person name="Gupta V."/>
        </authorList>
    </citation>
    <scope>NUCLEOTIDE SEQUENCE [LARGE SCALE GENOMIC DNA]</scope>
    <source>
        <strain evidence="1 2">TVIN-A01</strain>
    </source>
</reference>
<dbReference type="RefSeq" id="WP_011531924.1">
    <property type="nucleotide sequence ID" value="NZ_CP132921.1"/>
</dbReference>
<organism evidence="1 2">
    <name type="scientific">Pseudomonas entomophila</name>
    <dbReference type="NCBI Taxonomy" id="312306"/>
    <lineage>
        <taxon>Bacteria</taxon>
        <taxon>Pseudomonadati</taxon>
        <taxon>Pseudomonadota</taxon>
        <taxon>Gammaproteobacteria</taxon>
        <taxon>Pseudomonadales</taxon>
        <taxon>Pseudomonadaceae</taxon>
        <taxon>Pseudomonas</taxon>
    </lineage>
</organism>
<sequence length="193" mass="20540">MFDELIFEDGGIDPSNPYLGGGAYLPESICWPLDRQGNPKLHLACFPLSFIEKHSDAKVAGSNLVSIFVPYSKSSDDYIDEVMEDGGEVLIYAPGDHAVSGGGEEISPAKLIMVVENAGEDSDGNGVAKIGGVPCWLQDEEDTEGLSFALQINSSRLNKAAPSHKGILVGGLGVLMIGEREGRVEGRFIVQTT</sequence>
<proteinExistence type="predicted"/>
<evidence type="ECO:0000313" key="1">
    <source>
        <dbReference type="EMBL" id="WMW05670.1"/>
    </source>
</evidence>
<dbReference type="EMBL" id="CP132921">
    <property type="protein sequence ID" value="WMW05670.1"/>
    <property type="molecule type" value="Genomic_DNA"/>
</dbReference>
<gene>
    <name evidence="1" type="ORF">RAH46_25685</name>
</gene>
<name>A0ABY9QRF1_9PSED</name>